<dbReference type="EMBL" id="PUIQ01000043">
    <property type="protein sequence ID" value="PQP13997.1"/>
    <property type="molecule type" value="Genomic_DNA"/>
</dbReference>
<reference evidence="2 3" key="1">
    <citation type="submission" date="2018-02" db="EMBL/GenBank/DDBJ databases">
        <title>Draft genome sequencing of Burkholderia cepacia Y14-15.</title>
        <authorList>
            <person name="Zheng B.-X."/>
        </authorList>
    </citation>
    <scope>NUCLEOTIDE SEQUENCE [LARGE SCALE GENOMIC DNA]</scope>
    <source>
        <strain evidence="2 3">Y14-15</strain>
    </source>
</reference>
<sequence length="165" mass="18650">MSGDLTEDCQILKKYLDQYEEVYKSEVSKQRLSSLKSRFSAALGNTFAYHFTDGDVSRIQTLINELRELVSQSDGFESDHKARLLKRLERLQSEIHKNVSDLDRFWGLIGDAGVVLGKLGTNAKPLVDRIKEIADIVWRTQSITEQLPTGTPPPLLRDSSSEPQN</sequence>
<name>A0A2S8IGU0_BURCE</name>
<dbReference type="Proteomes" id="UP000238206">
    <property type="component" value="Unassembled WGS sequence"/>
</dbReference>
<dbReference type="AlphaFoldDB" id="A0A2S8IGU0"/>
<accession>A0A2S8IGU0</accession>
<gene>
    <name evidence="2" type="ORF">C5615_28190</name>
</gene>
<evidence type="ECO:0000313" key="3">
    <source>
        <dbReference type="Proteomes" id="UP000238206"/>
    </source>
</evidence>
<organism evidence="2 3">
    <name type="scientific">Burkholderia cepacia</name>
    <name type="common">Pseudomonas cepacia</name>
    <dbReference type="NCBI Taxonomy" id="292"/>
    <lineage>
        <taxon>Bacteria</taxon>
        <taxon>Pseudomonadati</taxon>
        <taxon>Pseudomonadota</taxon>
        <taxon>Betaproteobacteria</taxon>
        <taxon>Burkholderiales</taxon>
        <taxon>Burkholderiaceae</taxon>
        <taxon>Burkholderia</taxon>
        <taxon>Burkholderia cepacia complex</taxon>
    </lineage>
</organism>
<feature type="region of interest" description="Disordered" evidence="1">
    <location>
        <begin position="144"/>
        <end position="165"/>
    </location>
</feature>
<evidence type="ECO:0000256" key="1">
    <source>
        <dbReference type="SAM" id="MobiDB-lite"/>
    </source>
</evidence>
<protein>
    <submittedName>
        <fullName evidence="2">Uncharacterized protein</fullName>
    </submittedName>
</protein>
<proteinExistence type="predicted"/>
<comment type="caution">
    <text evidence="2">The sequence shown here is derived from an EMBL/GenBank/DDBJ whole genome shotgun (WGS) entry which is preliminary data.</text>
</comment>
<evidence type="ECO:0000313" key="2">
    <source>
        <dbReference type="EMBL" id="PQP13997.1"/>
    </source>
</evidence>